<dbReference type="Gene3D" id="3.30.40.10">
    <property type="entry name" value="Zinc/RING finger domain, C3HC4 (zinc finger)"/>
    <property type="match status" value="1"/>
</dbReference>
<evidence type="ECO:0000256" key="4">
    <source>
        <dbReference type="PROSITE-ProRule" id="PRU00175"/>
    </source>
</evidence>
<evidence type="ECO:0000259" key="7">
    <source>
        <dbReference type="PROSITE" id="PS50089"/>
    </source>
</evidence>
<evidence type="ECO:0000313" key="10">
    <source>
        <dbReference type="Proteomes" id="UP001217089"/>
    </source>
</evidence>
<evidence type="ECO:0000256" key="5">
    <source>
        <dbReference type="SAM" id="Coils"/>
    </source>
</evidence>
<dbReference type="InterPro" id="IPR001841">
    <property type="entry name" value="Znf_RING"/>
</dbReference>
<evidence type="ECO:0000259" key="8">
    <source>
        <dbReference type="PROSITE" id="PS51309"/>
    </source>
</evidence>
<keyword evidence="3" id="KW-0862">Zinc</keyword>
<protein>
    <submittedName>
        <fullName evidence="9">Uncharacterized protein</fullName>
    </submittedName>
</protein>
<feature type="domain" description="PABC" evidence="8">
    <location>
        <begin position="427"/>
        <end position="504"/>
    </location>
</feature>
<feature type="region of interest" description="Disordered" evidence="6">
    <location>
        <begin position="53"/>
        <end position="73"/>
    </location>
</feature>
<dbReference type="EMBL" id="JARBDR010000917">
    <property type="protein sequence ID" value="KAJ8302700.1"/>
    <property type="molecule type" value="Genomic_DNA"/>
</dbReference>
<dbReference type="Gene3D" id="1.10.1900.10">
    <property type="entry name" value="c-terminal domain of poly(a) binding protein"/>
    <property type="match status" value="1"/>
</dbReference>
<dbReference type="SMART" id="SM00517">
    <property type="entry name" value="PolyA"/>
    <property type="match status" value="1"/>
</dbReference>
<dbReference type="SMART" id="SM00184">
    <property type="entry name" value="RING"/>
    <property type="match status" value="1"/>
</dbReference>
<evidence type="ECO:0000256" key="3">
    <source>
        <dbReference type="ARBA" id="ARBA00022833"/>
    </source>
</evidence>
<proteinExistence type="predicted"/>
<dbReference type="Pfam" id="PF22586">
    <property type="entry name" value="ANCHR-like_BBOX"/>
    <property type="match status" value="1"/>
</dbReference>
<dbReference type="InterPro" id="IPR017907">
    <property type="entry name" value="Znf_RING_CS"/>
</dbReference>
<dbReference type="PROSITE" id="PS50089">
    <property type="entry name" value="ZF_RING_2"/>
    <property type="match status" value="1"/>
</dbReference>
<evidence type="ECO:0000256" key="1">
    <source>
        <dbReference type="ARBA" id="ARBA00022723"/>
    </source>
</evidence>
<dbReference type="PROSITE" id="PS51309">
    <property type="entry name" value="PABC"/>
    <property type="match status" value="1"/>
</dbReference>
<evidence type="ECO:0000256" key="6">
    <source>
        <dbReference type="SAM" id="MobiDB-lite"/>
    </source>
</evidence>
<dbReference type="PROSITE" id="PS00518">
    <property type="entry name" value="ZF_RING_1"/>
    <property type="match status" value="1"/>
</dbReference>
<dbReference type="InterPro" id="IPR002004">
    <property type="entry name" value="PABP_HYD_C"/>
</dbReference>
<evidence type="ECO:0000256" key="2">
    <source>
        <dbReference type="ARBA" id="ARBA00022771"/>
    </source>
</evidence>
<keyword evidence="2 4" id="KW-0863">Zinc-finger</keyword>
<dbReference type="InterPro" id="IPR013083">
    <property type="entry name" value="Znf_RING/FYVE/PHD"/>
</dbReference>
<comment type="caution">
    <text evidence="9">The sequence shown here is derived from an EMBL/GenBank/DDBJ whole genome shotgun (WGS) entry which is preliminary data.</text>
</comment>
<dbReference type="InterPro" id="IPR036053">
    <property type="entry name" value="PABP-dom"/>
</dbReference>
<dbReference type="CDD" id="cd19801">
    <property type="entry name" value="Bbox1_MID"/>
    <property type="match status" value="1"/>
</dbReference>
<keyword evidence="10" id="KW-1185">Reference proteome</keyword>
<dbReference type="InterPro" id="IPR047153">
    <property type="entry name" value="TRIM45/56/19-like"/>
</dbReference>
<dbReference type="InterPro" id="IPR018957">
    <property type="entry name" value="Znf_C3HC4_RING-type"/>
</dbReference>
<feature type="region of interest" description="Disordered" evidence="6">
    <location>
        <begin position="493"/>
        <end position="556"/>
    </location>
</feature>
<evidence type="ECO:0000313" key="9">
    <source>
        <dbReference type="EMBL" id="KAJ8302700.1"/>
    </source>
</evidence>
<name>A0ABQ9EGZ6_TEGGR</name>
<reference evidence="9 10" key="1">
    <citation type="submission" date="2022-12" db="EMBL/GenBank/DDBJ databases">
        <title>Chromosome-level genome of Tegillarca granosa.</title>
        <authorList>
            <person name="Kim J."/>
        </authorList>
    </citation>
    <scope>NUCLEOTIDE SEQUENCE [LARGE SCALE GENOMIC DNA]</scope>
    <source>
        <strain evidence="9">Teg-2019</strain>
        <tissue evidence="9">Adductor muscle</tissue>
    </source>
</reference>
<feature type="compositionally biased region" description="Basic and acidic residues" evidence="6">
    <location>
        <begin position="493"/>
        <end position="532"/>
    </location>
</feature>
<organism evidence="9 10">
    <name type="scientific">Tegillarca granosa</name>
    <name type="common">Malaysian cockle</name>
    <name type="synonym">Anadara granosa</name>
    <dbReference type="NCBI Taxonomy" id="220873"/>
    <lineage>
        <taxon>Eukaryota</taxon>
        <taxon>Metazoa</taxon>
        <taxon>Spiralia</taxon>
        <taxon>Lophotrochozoa</taxon>
        <taxon>Mollusca</taxon>
        <taxon>Bivalvia</taxon>
        <taxon>Autobranchia</taxon>
        <taxon>Pteriomorphia</taxon>
        <taxon>Arcoida</taxon>
        <taxon>Arcoidea</taxon>
        <taxon>Arcidae</taxon>
        <taxon>Tegillarca</taxon>
    </lineage>
</organism>
<keyword evidence="1" id="KW-0479">Metal-binding</keyword>
<dbReference type="PANTHER" id="PTHR25462">
    <property type="entry name" value="BONUS, ISOFORM C-RELATED"/>
    <property type="match status" value="1"/>
</dbReference>
<dbReference type="SUPFAM" id="SSF57850">
    <property type="entry name" value="RING/U-box"/>
    <property type="match status" value="1"/>
</dbReference>
<feature type="compositionally biased region" description="Basic and acidic residues" evidence="6">
    <location>
        <begin position="62"/>
        <end position="73"/>
    </location>
</feature>
<accession>A0ABQ9EGZ6</accession>
<sequence length="556" mass="62751">MASMLRQNLTCDICNTVYSEPVILPCMHTFCKHCITSLVSTEISPESLLHEVDSLDGEPDDVADKTDDVADKTDDVADKGPVIQCPTCYCISALENGVDSLPLNVTFDNITKKYRNNLKKIHRVFCDICDDVSRPVDATKSCVQCRLSYCNNCVENFHPSKGKLSKHTLCEPIPDISANVSDEEHLPGVDGDSKGAGLEIMENQLEKTKEEVSRRIKIAEADIDGFELEEKRRISEVQKSLNNLRSLIDEKEHSLVMQIKSDTVLNTKDRSTYIQELKTILSNVRQGICNIRDVLDDEFQNVTMEGLLETPIANRCKAIPGNLNHNKSESPKPYLDTKPIEELLTTLSFRQTGLHQFPAQFVYQTYIRQPNPQNIGFYGIPVTGNFPYQVPGQVLNNIPSIQQRQPPQLQNPTIAIMPSLVPQNVEKQGGNKLLLESMSPHERKQVLGEKLFPLVQQMYPDLAGKITGMLLEISDVELLQLLQSKEMLQQRVREADSTLQEHQRRKQTLDKENTQQKKEDTKNVQSRNEENKIQITEIDGRLQSPSKESASRPQSS</sequence>
<dbReference type="SUPFAM" id="SSF63570">
    <property type="entry name" value="PABC (PABP) domain"/>
    <property type="match status" value="1"/>
</dbReference>
<dbReference type="Pfam" id="PF00097">
    <property type="entry name" value="zf-C3HC4"/>
    <property type="match status" value="1"/>
</dbReference>
<dbReference type="Pfam" id="PF00658">
    <property type="entry name" value="MLLE"/>
    <property type="match status" value="1"/>
</dbReference>
<feature type="coiled-coil region" evidence="5">
    <location>
        <begin position="202"/>
        <end position="254"/>
    </location>
</feature>
<gene>
    <name evidence="9" type="ORF">KUTeg_019096</name>
</gene>
<dbReference type="Proteomes" id="UP001217089">
    <property type="component" value="Unassembled WGS sequence"/>
</dbReference>
<feature type="domain" description="RING-type" evidence="7">
    <location>
        <begin position="11"/>
        <end position="88"/>
    </location>
</feature>
<dbReference type="PANTHER" id="PTHR25462:SF296">
    <property type="entry name" value="MEIOTIC P26, ISOFORM F"/>
    <property type="match status" value="1"/>
</dbReference>
<feature type="compositionally biased region" description="Polar residues" evidence="6">
    <location>
        <begin position="543"/>
        <end position="556"/>
    </location>
</feature>
<keyword evidence="5" id="KW-0175">Coiled coil</keyword>
<dbReference type="Gene3D" id="4.10.830.40">
    <property type="match status" value="1"/>
</dbReference>